<dbReference type="AlphaFoldDB" id="A0A5N6USK5"/>
<evidence type="ECO:0000313" key="1">
    <source>
        <dbReference type="EMBL" id="KAE8161625.1"/>
    </source>
</evidence>
<dbReference type="EMBL" id="ML738639">
    <property type="protein sequence ID" value="KAE8161625.1"/>
    <property type="molecule type" value="Genomic_DNA"/>
</dbReference>
<protein>
    <submittedName>
        <fullName evidence="1">Uncharacterized protein</fullName>
    </submittedName>
</protein>
<name>A0A5N6USK5_ASPTM</name>
<reference evidence="1 2" key="1">
    <citation type="submission" date="2019-04" db="EMBL/GenBank/DDBJ databases">
        <title>Friends and foes A comparative genomics study of 23 Aspergillus species from section Flavi.</title>
        <authorList>
            <consortium name="DOE Joint Genome Institute"/>
            <person name="Kjaerbolling I."/>
            <person name="Vesth T."/>
            <person name="Frisvad J.C."/>
            <person name="Nybo J.L."/>
            <person name="Theobald S."/>
            <person name="Kildgaard S."/>
            <person name="Isbrandt T."/>
            <person name="Kuo A."/>
            <person name="Sato A."/>
            <person name="Lyhne E.K."/>
            <person name="Kogle M.E."/>
            <person name="Wiebenga A."/>
            <person name="Kun R.S."/>
            <person name="Lubbers R.J."/>
            <person name="Makela M.R."/>
            <person name="Barry K."/>
            <person name="Chovatia M."/>
            <person name="Clum A."/>
            <person name="Daum C."/>
            <person name="Haridas S."/>
            <person name="He G."/>
            <person name="LaButti K."/>
            <person name="Lipzen A."/>
            <person name="Mondo S."/>
            <person name="Riley R."/>
            <person name="Salamov A."/>
            <person name="Simmons B.A."/>
            <person name="Magnuson J.K."/>
            <person name="Henrissat B."/>
            <person name="Mortensen U.H."/>
            <person name="Larsen T.O."/>
            <person name="Devries R.P."/>
            <person name="Grigoriev I.V."/>
            <person name="Machida M."/>
            <person name="Baker S.E."/>
            <person name="Andersen M.R."/>
        </authorList>
    </citation>
    <scope>NUCLEOTIDE SEQUENCE [LARGE SCALE GENOMIC DNA]</scope>
    <source>
        <strain evidence="1 2">CBS 117626</strain>
    </source>
</reference>
<accession>A0A5N6USK5</accession>
<gene>
    <name evidence="1" type="ORF">BDV40DRAFT_267199</name>
</gene>
<organism evidence="1 2">
    <name type="scientific">Aspergillus tamarii</name>
    <dbReference type="NCBI Taxonomy" id="41984"/>
    <lineage>
        <taxon>Eukaryota</taxon>
        <taxon>Fungi</taxon>
        <taxon>Dikarya</taxon>
        <taxon>Ascomycota</taxon>
        <taxon>Pezizomycotina</taxon>
        <taxon>Eurotiomycetes</taxon>
        <taxon>Eurotiomycetidae</taxon>
        <taxon>Eurotiales</taxon>
        <taxon>Aspergillaceae</taxon>
        <taxon>Aspergillus</taxon>
        <taxon>Aspergillus subgen. Circumdati</taxon>
    </lineage>
</organism>
<sequence>MWSLFILFHFLFLVKNFFFVPSSIVTPLWSLPRYSGQGVTHLLCHSVWGTTVR</sequence>
<dbReference type="Proteomes" id="UP000326950">
    <property type="component" value="Unassembled WGS sequence"/>
</dbReference>
<proteinExistence type="predicted"/>
<evidence type="ECO:0000313" key="2">
    <source>
        <dbReference type="Proteomes" id="UP000326950"/>
    </source>
</evidence>
<keyword evidence="2" id="KW-1185">Reference proteome</keyword>